<dbReference type="Proteomes" id="UP000585050">
    <property type="component" value="Unassembled WGS sequence"/>
</dbReference>
<dbReference type="RefSeq" id="WP_168885617.1">
    <property type="nucleotide sequence ID" value="NZ_JABAIL010000016.1"/>
</dbReference>
<evidence type="ECO:0000313" key="2">
    <source>
        <dbReference type="Proteomes" id="UP000585050"/>
    </source>
</evidence>
<sequence length="138" mass="16730">MLKQEIIDKIREHRGCDYHTALAEVDVFYDVVESKVTDLTEKLEGDGLKSLIEKAVKEMDEEKVKPFLKLHDYFNKVESIFDCYVAKKKTKKVNEKFQRDMWELLWHARYDMNYFYDNIQEVLEEFEEFVEVYKPKQD</sequence>
<protein>
    <submittedName>
        <fullName evidence="1">Uncharacterized protein</fullName>
    </submittedName>
</protein>
<evidence type="ECO:0000313" key="1">
    <source>
        <dbReference type="EMBL" id="NLR94907.1"/>
    </source>
</evidence>
<dbReference type="EMBL" id="JABAIL010000016">
    <property type="protein sequence ID" value="NLR94907.1"/>
    <property type="molecule type" value="Genomic_DNA"/>
</dbReference>
<organism evidence="1 2">
    <name type="scientific">Flammeovirga agarivorans</name>
    <dbReference type="NCBI Taxonomy" id="2726742"/>
    <lineage>
        <taxon>Bacteria</taxon>
        <taxon>Pseudomonadati</taxon>
        <taxon>Bacteroidota</taxon>
        <taxon>Cytophagia</taxon>
        <taxon>Cytophagales</taxon>
        <taxon>Flammeovirgaceae</taxon>
        <taxon>Flammeovirga</taxon>
    </lineage>
</organism>
<keyword evidence="2" id="KW-1185">Reference proteome</keyword>
<accession>A0A7X8XZ81</accession>
<dbReference type="AlphaFoldDB" id="A0A7X8XZ81"/>
<comment type="caution">
    <text evidence="1">The sequence shown here is derived from an EMBL/GenBank/DDBJ whole genome shotgun (WGS) entry which is preliminary data.</text>
</comment>
<gene>
    <name evidence="1" type="ORF">HGP29_27120</name>
</gene>
<name>A0A7X8XZ81_9BACT</name>
<reference evidence="1 2" key="1">
    <citation type="submission" date="2020-04" db="EMBL/GenBank/DDBJ databases">
        <title>Flammeovirga sp. SR4, a novel species isolated from seawater.</title>
        <authorList>
            <person name="Wang X."/>
        </authorList>
    </citation>
    <scope>NUCLEOTIDE SEQUENCE [LARGE SCALE GENOMIC DNA]</scope>
    <source>
        <strain evidence="1 2">SR4</strain>
    </source>
</reference>
<proteinExistence type="predicted"/>